<dbReference type="EMBL" id="LIAE01006211">
    <property type="protein sequence ID" value="PAV92411.1"/>
    <property type="molecule type" value="Genomic_DNA"/>
</dbReference>
<reference evidence="1 2" key="1">
    <citation type="journal article" date="2017" name="Curr. Biol.">
        <title>Genome architecture and evolution of a unichromosomal asexual nematode.</title>
        <authorList>
            <person name="Fradin H."/>
            <person name="Zegar C."/>
            <person name="Gutwein M."/>
            <person name="Lucas J."/>
            <person name="Kovtun M."/>
            <person name="Corcoran D."/>
            <person name="Baugh L.R."/>
            <person name="Kiontke K."/>
            <person name="Gunsalus K."/>
            <person name="Fitch D.H."/>
            <person name="Piano F."/>
        </authorList>
    </citation>
    <scope>NUCLEOTIDE SEQUENCE [LARGE SCALE GENOMIC DNA]</scope>
    <source>
        <strain evidence="1">PF1309</strain>
    </source>
</reference>
<evidence type="ECO:0000313" key="2">
    <source>
        <dbReference type="Proteomes" id="UP000218231"/>
    </source>
</evidence>
<comment type="caution">
    <text evidence="1">The sequence shown here is derived from an EMBL/GenBank/DDBJ whole genome shotgun (WGS) entry which is preliminary data.</text>
</comment>
<name>A0A2A2M1J3_9BILA</name>
<organism evidence="1 2">
    <name type="scientific">Diploscapter pachys</name>
    <dbReference type="NCBI Taxonomy" id="2018661"/>
    <lineage>
        <taxon>Eukaryota</taxon>
        <taxon>Metazoa</taxon>
        <taxon>Ecdysozoa</taxon>
        <taxon>Nematoda</taxon>
        <taxon>Chromadorea</taxon>
        <taxon>Rhabditida</taxon>
        <taxon>Rhabditina</taxon>
        <taxon>Rhabditomorpha</taxon>
        <taxon>Rhabditoidea</taxon>
        <taxon>Rhabditidae</taxon>
        <taxon>Diploscapter</taxon>
    </lineage>
</organism>
<sequence>MKRIEYKLFILLLVAINAILSYVYERVFIDKYLLKWANKHNERSSMPEFQRILHSVGTDASLFLPPPQVPPPSYIHSLSPSQSSSHFL</sequence>
<proteinExistence type="predicted"/>
<protein>
    <submittedName>
        <fullName evidence="1">Uncharacterized protein</fullName>
    </submittedName>
</protein>
<dbReference type="OrthoDB" id="5776025at2759"/>
<gene>
    <name evidence="1" type="ORF">WR25_07372</name>
</gene>
<evidence type="ECO:0000313" key="1">
    <source>
        <dbReference type="EMBL" id="PAV92411.1"/>
    </source>
</evidence>
<dbReference type="Proteomes" id="UP000218231">
    <property type="component" value="Unassembled WGS sequence"/>
</dbReference>
<dbReference type="AlphaFoldDB" id="A0A2A2M1J3"/>
<accession>A0A2A2M1J3</accession>
<keyword evidence="2" id="KW-1185">Reference proteome</keyword>